<dbReference type="InterPro" id="IPR006311">
    <property type="entry name" value="TAT_signal"/>
</dbReference>
<organism evidence="3 4">
    <name type="scientific">Heyndrickxia vini</name>
    <dbReference type="NCBI Taxonomy" id="1476025"/>
    <lineage>
        <taxon>Bacteria</taxon>
        <taxon>Bacillati</taxon>
        <taxon>Bacillota</taxon>
        <taxon>Bacilli</taxon>
        <taxon>Bacillales</taxon>
        <taxon>Bacillaceae</taxon>
        <taxon>Heyndrickxia</taxon>
    </lineage>
</organism>
<keyword evidence="4" id="KW-1185">Reference proteome</keyword>
<feature type="signal peptide" evidence="2">
    <location>
        <begin position="1"/>
        <end position="33"/>
    </location>
</feature>
<dbReference type="InterPro" id="IPR014755">
    <property type="entry name" value="Cu-Rt/internalin_Ig-like"/>
</dbReference>
<name>A0ABX7E5C4_9BACI</name>
<protein>
    <submittedName>
        <fullName evidence="3">Uncharacterized protein</fullName>
    </submittedName>
</protein>
<accession>A0ABX7E5C4</accession>
<evidence type="ECO:0000256" key="2">
    <source>
        <dbReference type="SAM" id="SignalP"/>
    </source>
</evidence>
<keyword evidence="1 2" id="KW-0732">Signal</keyword>
<proteinExistence type="predicted"/>
<evidence type="ECO:0000256" key="1">
    <source>
        <dbReference type="ARBA" id="ARBA00022729"/>
    </source>
</evidence>
<feature type="chain" id="PRO_5047506437" evidence="2">
    <location>
        <begin position="34"/>
        <end position="964"/>
    </location>
</feature>
<reference evidence="3 4" key="1">
    <citation type="submission" date="2020-11" db="EMBL/GenBank/DDBJ databases">
        <title>Taxonomic evaluation of the Bacillus sporothermodurans group of bacteria based on whole genome sequences.</title>
        <authorList>
            <person name="Fiedler G."/>
            <person name="Herbstmann A.-D."/>
            <person name="Doll E."/>
            <person name="Wenning M."/>
            <person name="Brinks E."/>
            <person name="Kabisch J."/>
            <person name="Breitenwieser F."/>
            <person name="Lappann M."/>
            <person name="Boehnlein C."/>
            <person name="Franz C."/>
        </authorList>
    </citation>
    <scope>NUCLEOTIDE SEQUENCE [LARGE SCALE GENOMIC DNA]</scope>
    <source>
        <strain evidence="3 4">JCM 19841</strain>
    </source>
</reference>
<gene>
    <name evidence="3" type="ORF">I5776_03270</name>
</gene>
<dbReference type="PROSITE" id="PS51318">
    <property type="entry name" value="TAT"/>
    <property type="match status" value="1"/>
</dbReference>
<dbReference type="RefSeq" id="WP_202778951.1">
    <property type="nucleotide sequence ID" value="NZ_CP065425.1"/>
</dbReference>
<dbReference type="EMBL" id="CP065425">
    <property type="protein sequence ID" value="QQZ10002.1"/>
    <property type="molecule type" value="Genomic_DNA"/>
</dbReference>
<dbReference type="Gene3D" id="2.60.40.1220">
    <property type="match status" value="1"/>
</dbReference>
<sequence>MTYQPKSYRKFLAATATAAVVATSVVPAIGASAAVKKDTTPPSIKYSGLENGDRLSKADQKLDVRASTDTANIKVYQNGKLIKTIKAVSGSVAVKLNKDIKKGKDYANTFNIVATDKSGNKANKVVRVTYDTTAPDIKVEGGLENGKEYDKAEQSFTVRASSDVTKVQVFQNGKLIKEAEYKAGDKVAVDAVLNNDNEANPGLNTFNVVAFDKAGNKNNEVVRVTYASVAKVESVSAINTKTIKVEFNKAIDDTKAKFEVKKGSVAVNVAKTTVSADKKSVELELASKFYEGEYTVNVTGLSEQALTGSVKVENEKVAKIEVLSETAPLLSGDTKASVGYRVLNQYGENITDSALASNINWNATSGTDADDDNKGVVTFSVNGKKAGDKVVLTGINQATNTVVSTTVTISDKSVVDTLSFKGIYNEDSKELNSNSTLSDFSLLVEVKDQYGKALKASSLDDVLFTSSNEGLLKVKTAKDGQGKDKNEVGLELEAGANFGLGGKAIITAITKSTGKVTQFEVNVKAAPSLDTFSITAPNELVAANDTVKIPFTAADQYGNALTKFKDLKGLVDFSATGDAKPVLKEDTTNGNAYLEYKPDSKGLKVIFATTKTGKVSQLTLDVKEAAEGVTIESLKDVTTTVAVGGESEVSAKNFVVKDQYGRTFKLADNFANYKVVATQDDKSDVVTLTGTDIAKDTDKVVVNGGAKGSEEVTFTLYKKDEKGTFQEVKTSPIKVAFNVTEKSAFSSYEVGDVDTVYADAKTGEYTRTLKVYGVTAKGDKVLLPKGNYTVTSSNKALSYDNGTLDVKDGVDVAAVFGTNNEIKVNLTIIVDGAEKPVTLTKEVTVSKVAPKTSKVEFDADQLVGGLGTVATTSLNAKDTDASALNAVLKLVDQYGEDYTPEEVKITITNVKDNDKSGAIEVTNNGKNNVNIEGVTEGDTFVATYLVDGQVNSLNFKVVAGEVTP</sequence>
<evidence type="ECO:0000313" key="3">
    <source>
        <dbReference type="EMBL" id="QQZ10002.1"/>
    </source>
</evidence>
<dbReference type="Proteomes" id="UP000595691">
    <property type="component" value="Chromosome"/>
</dbReference>
<evidence type="ECO:0000313" key="4">
    <source>
        <dbReference type="Proteomes" id="UP000595691"/>
    </source>
</evidence>